<evidence type="ECO:0000256" key="2">
    <source>
        <dbReference type="SAM" id="SignalP"/>
    </source>
</evidence>
<evidence type="ECO:0000313" key="3">
    <source>
        <dbReference type="EMBL" id="ABE39354.1"/>
    </source>
</evidence>
<evidence type="ECO:0000313" key="4">
    <source>
        <dbReference type="Proteomes" id="UP000001818"/>
    </source>
</evidence>
<dbReference type="STRING" id="316057.RPD_2119"/>
<sequence precursor="true">MLLTHALRLIAFVFAVGAIAAGTTAHFAGAIYVNVRRQIDQIAADECDNMRRMADEISEFDPEARRDPMPEMCAKLPKQGGEDDNDRRDPRDAAEEWTPGEAAEFELMQQVSFVLAVGAVIAGTTAHFAGAIYVHVRRQIDAIAVDECDNMRKLADEIREIDPEARRNPVPEMCADMGNRSE</sequence>
<dbReference type="AlphaFoldDB" id="Q138Y5"/>
<dbReference type="HOGENOM" id="CLU_1480925_0_0_5"/>
<dbReference type="EMBL" id="CP000283">
    <property type="protein sequence ID" value="ABE39354.1"/>
    <property type="molecule type" value="Genomic_DNA"/>
</dbReference>
<reference evidence="3 4" key="1">
    <citation type="submission" date="2006-03" db="EMBL/GenBank/DDBJ databases">
        <title>Complete sequence of Rhodopseudomonas palustris BisB5.</title>
        <authorList>
            <consortium name="US DOE Joint Genome Institute"/>
            <person name="Copeland A."/>
            <person name="Lucas S."/>
            <person name="Lapidus A."/>
            <person name="Barry K."/>
            <person name="Detter J.C."/>
            <person name="Glavina del Rio T."/>
            <person name="Hammon N."/>
            <person name="Israni S."/>
            <person name="Dalin E."/>
            <person name="Tice H."/>
            <person name="Pitluck S."/>
            <person name="Chain P."/>
            <person name="Malfatti S."/>
            <person name="Shin M."/>
            <person name="Vergez L."/>
            <person name="Schmutz J."/>
            <person name="Larimer F."/>
            <person name="Land M."/>
            <person name="Hauser L."/>
            <person name="Pelletier D.A."/>
            <person name="Kyrpides N."/>
            <person name="Lykidis A."/>
            <person name="Oda Y."/>
            <person name="Harwood C.S."/>
            <person name="Richardson P."/>
        </authorList>
    </citation>
    <scope>NUCLEOTIDE SEQUENCE [LARGE SCALE GENOMIC DNA]</scope>
    <source>
        <strain evidence="3 4">BisB5</strain>
    </source>
</reference>
<accession>Q138Y5</accession>
<name>Q138Y5_RHOPS</name>
<feature type="signal peptide" evidence="2">
    <location>
        <begin position="1"/>
        <end position="20"/>
    </location>
</feature>
<feature type="chain" id="PRO_5004182019" evidence="2">
    <location>
        <begin position="21"/>
        <end position="182"/>
    </location>
</feature>
<dbReference type="KEGG" id="rpd:RPD_2119"/>
<keyword evidence="2" id="KW-0732">Signal</keyword>
<feature type="region of interest" description="Disordered" evidence="1">
    <location>
        <begin position="59"/>
        <end position="93"/>
    </location>
</feature>
<organism evidence="3 4">
    <name type="scientific">Rhodopseudomonas palustris (strain BisB5)</name>
    <dbReference type="NCBI Taxonomy" id="316057"/>
    <lineage>
        <taxon>Bacteria</taxon>
        <taxon>Pseudomonadati</taxon>
        <taxon>Pseudomonadota</taxon>
        <taxon>Alphaproteobacteria</taxon>
        <taxon>Hyphomicrobiales</taxon>
        <taxon>Nitrobacteraceae</taxon>
        <taxon>Rhodopseudomonas</taxon>
    </lineage>
</organism>
<protein>
    <submittedName>
        <fullName evidence="3">Uncharacterized protein</fullName>
    </submittedName>
</protein>
<proteinExistence type="predicted"/>
<evidence type="ECO:0000256" key="1">
    <source>
        <dbReference type="SAM" id="MobiDB-lite"/>
    </source>
</evidence>
<gene>
    <name evidence="3" type="ordered locus">RPD_2119</name>
</gene>
<dbReference type="BioCyc" id="RPAL316057:RPD_RS10645-MONOMER"/>
<dbReference type="Proteomes" id="UP000001818">
    <property type="component" value="Chromosome"/>
</dbReference>